<dbReference type="EMBL" id="HBFB01015211">
    <property type="protein sequence ID" value="CAD8678515.1"/>
    <property type="molecule type" value="Transcribed_RNA"/>
</dbReference>
<protein>
    <recommendedName>
        <fullName evidence="3">COX assembly mitochondrial protein</fullName>
    </recommendedName>
</protein>
<accession>A0A7S0RJJ9</accession>
<comment type="subcellular location">
    <subcellularLocation>
        <location evidence="3">Mitochondrion</location>
    </subcellularLocation>
</comment>
<sequence length="100" mass="11353">MSHPQLLPEKHPKCGDIMRALLHCHDTAGWRRYYGACEDLNYRLSKCLVEEKKEFRAPRQAMFHEKWAARKAKDAARMAELEAEAAARKASEAAGAVEQA</sequence>
<dbReference type="GO" id="GO:0005739">
    <property type="term" value="C:mitochondrion"/>
    <property type="evidence" value="ECO:0007669"/>
    <property type="project" value="UniProtKB-SubCell"/>
</dbReference>
<gene>
    <name evidence="4" type="ORF">CLEI1391_LOCUS8561</name>
</gene>
<dbReference type="AlphaFoldDB" id="A0A7S0RJJ9"/>
<keyword evidence="2" id="KW-1015">Disulfide bond</keyword>
<name>A0A7S0RJJ9_9CHLO</name>
<comment type="similarity">
    <text evidence="1 3">Belongs to the CMC family.</text>
</comment>
<reference evidence="4" key="1">
    <citation type="submission" date="2021-01" db="EMBL/GenBank/DDBJ databases">
        <authorList>
            <person name="Corre E."/>
            <person name="Pelletier E."/>
            <person name="Niang G."/>
            <person name="Scheremetjew M."/>
            <person name="Finn R."/>
            <person name="Kale V."/>
            <person name="Holt S."/>
            <person name="Cochrane G."/>
            <person name="Meng A."/>
            <person name="Brown T."/>
            <person name="Cohen L."/>
        </authorList>
    </citation>
    <scope>NUCLEOTIDE SEQUENCE</scope>
    <source>
        <strain evidence="4">SAG 11-49</strain>
    </source>
</reference>
<organism evidence="4">
    <name type="scientific">Chlamydomonas leiostraca</name>
    <dbReference type="NCBI Taxonomy" id="1034604"/>
    <lineage>
        <taxon>Eukaryota</taxon>
        <taxon>Viridiplantae</taxon>
        <taxon>Chlorophyta</taxon>
        <taxon>core chlorophytes</taxon>
        <taxon>Chlorophyceae</taxon>
        <taxon>CS clade</taxon>
        <taxon>Chlamydomonadales</taxon>
        <taxon>Chlamydomonadaceae</taxon>
        <taxon>Chlamydomonas</taxon>
    </lineage>
</organism>
<evidence type="ECO:0000256" key="3">
    <source>
        <dbReference type="RuleBase" id="RU364104"/>
    </source>
</evidence>
<dbReference type="Pfam" id="PF08583">
    <property type="entry name" value="Cmc1"/>
    <property type="match status" value="1"/>
</dbReference>
<keyword evidence="3" id="KW-0496">Mitochondrion</keyword>
<evidence type="ECO:0000256" key="2">
    <source>
        <dbReference type="ARBA" id="ARBA00023157"/>
    </source>
</evidence>
<dbReference type="InterPro" id="IPR013892">
    <property type="entry name" value="Cyt_c_biogenesis_Cmc1-like"/>
</dbReference>
<evidence type="ECO:0000313" key="4">
    <source>
        <dbReference type="EMBL" id="CAD8678515.1"/>
    </source>
</evidence>
<proteinExistence type="inferred from homology"/>
<evidence type="ECO:0000256" key="1">
    <source>
        <dbReference type="ARBA" id="ARBA00007347"/>
    </source>
</evidence>